<comment type="subcellular location">
    <subcellularLocation>
        <location evidence="1">Cell membrane</location>
        <topology evidence="1">Multi-pass membrane protein</topology>
    </subcellularLocation>
</comment>
<dbReference type="EMBL" id="QUSK01000034">
    <property type="protein sequence ID" value="RGD73128.1"/>
    <property type="molecule type" value="Genomic_DNA"/>
</dbReference>
<organism evidence="7 8">
    <name type="scientific">Faecalicoccus pleomorphus</name>
    <dbReference type="NCBI Taxonomy" id="1323"/>
    <lineage>
        <taxon>Bacteria</taxon>
        <taxon>Bacillati</taxon>
        <taxon>Bacillota</taxon>
        <taxon>Erysipelotrichia</taxon>
        <taxon>Erysipelotrichales</taxon>
        <taxon>Erysipelotrichaceae</taxon>
        <taxon>Faecalicoccus</taxon>
    </lineage>
</organism>
<feature type="transmembrane region" description="Helical" evidence="6">
    <location>
        <begin position="171"/>
        <end position="191"/>
    </location>
</feature>
<reference evidence="7 8" key="1">
    <citation type="submission" date="2018-08" db="EMBL/GenBank/DDBJ databases">
        <title>A genome reference for cultivated species of the human gut microbiota.</title>
        <authorList>
            <person name="Zou Y."/>
            <person name="Xue W."/>
            <person name="Luo G."/>
        </authorList>
    </citation>
    <scope>NUCLEOTIDE SEQUENCE [LARGE SCALE GENOMIC DNA]</scope>
    <source>
        <strain evidence="7 8">TF08-11</strain>
    </source>
</reference>
<accession>A0A3E3DWS3</accession>
<evidence type="ECO:0000256" key="1">
    <source>
        <dbReference type="ARBA" id="ARBA00004651"/>
    </source>
</evidence>
<feature type="transmembrane region" description="Helical" evidence="6">
    <location>
        <begin position="68"/>
        <end position="90"/>
    </location>
</feature>
<comment type="caution">
    <text evidence="7">The sequence shown here is derived from an EMBL/GenBank/DDBJ whole genome shotgun (WGS) entry which is preliminary data.</text>
</comment>
<dbReference type="PANTHER" id="PTHR33545">
    <property type="entry name" value="UPF0750 MEMBRANE PROTEIN YITT-RELATED"/>
    <property type="match status" value="1"/>
</dbReference>
<evidence type="ECO:0000313" key="8">
    <source>
        <dbReference type="Proteomes" id="UP000260721"/>
    </source>
</evidence>
<dbReference type="Pfam" id="PF02588">
    <property type="entry name" value="YitT_membrane"/>
    <property type="match status" value="1"/>
</dbReference>
<dbReference type="InterPro" id="IPR051461">
    <property type="entry name" value="UPF0750_membrane"/>
</dbReference>
<evidence type="ECO:0000256" key="4">
    <source>
        <dbReference type="ARBA" id="ARBA00022989"/>
    </source>
</evidence>
<evidence type="ECO:0000256" key="6">
    <source>
        <dbReference type="SAM" id="Phobius"/>
    </source>
</evidence>
<keyword evidence="3 6" id="KW-0812">Transmembrane</keyword>
<keyword evidence="5 6" id="KW-0472">Membrane</keyword>
<dbReference type="PANTHER" id="PTHR33545:SF5">
    <property type="entry name" value="UPF0750 MEMBRANE PROTEIN YITT"/>
    <property type="match status" value="1"/>
</dbReference>
<dbReference type="GO" id="GO:0005886">
    <property type="term" value="C:plasma membrane"/>
    <property type="evidence" value="ECO:0007669"/>
    <property type="project" value="UniProtKB-SubCell"/>
</dbReference>
<protein>
    <recommendedName>
        <fullName evidence="9">YitT family protein</fullName>
    </recommendedName>
</protein>
<evidence type="ECO:0000256" key="2">
    <source>
        <dbReference type="ARBA" id="ARBA00022475"/>
    </source>
</evidence>
<dbReference type="InterPro" id="IPR003740">
    <property type="entry name" value="YitT"/>
</dbReference>
<sequence>MLQQKSSTLSNLRMNKQQDIQNFIIDLVWLVASSIFSALAVNWIFIFTGLAPGGITGMSIILSTVTHIPVSVMTLCISVPLLLLSFFVLGTSFGFKTVFVIIMNPLMMAIVPEIDITGIFANINPIIQQVIAALLGGVLVGLAVGLALNHEGATGGTDVIALLIHHYLKKVQVQTILFLLDGIVVILSGIISKDFMVAVFSLISLVVINRVITWFTNHGYTKRK</sequence>
<keyword evidence="2" id="KW-1003">Cell membrane</keyword>
<evidence type="ECO:0000256" key="3">
    <source>
        <dbReference type="ARBA" id="ARBA00022692"/>
    </source>
</evidence>
<dbReference type="AlphaFoldDB" id="A0A3E3DWS3"/>
<keyword evidence="4 6" id="KW-1133">Transmembrane helix</keyword>
<proteinExistence type="predicted"/>
<evidence type="ECO:0008006" key="9">
    <source>
        <dbReference type="Google" id="ProtNLM"/>
    </source>
</evidence>
<dbReference type="Proteomes" id="UP000260721">
    <property type="component" value="Unassembled WGS sequence"/>
</dbReference>
<feature type="transmembrane region" description="Helical" evidence="6">
    <location>
        <begin position="23"/>
        <end position="48"/>
    </location>
</feature>
<feature type="transmembrane region" description="Helical" evidence="6">
    <location>
        <begin position="197"/>
        <end position="216"/>
    </location>
</feature>
<feature type="transmembrane region" description="Helical" evidence="6">
    <location>
        <begin position="97"/>
        <end position="120"/>
    </location>
</feature>
<gene>
    <name evidence="7" type="ORF">DXC78_11640</name>
</gene>
<evidence type="ECO:0000313" key="7">
    <source>
        <dbReference type="EMBL" id="RGD73128.1"/>
    </source>
</evidence>
<name>A0A3E3DWS3_9FIRM</name>
<evidence type="ECO:0000256" key="5">
    <source>
        <dbReference type="ARBA" id="ARBA00023136"/>
    </source>
</evidence>
<feature type="transmembrane region" description="Helical" evidence="6">
    <location>
        <begin position="126"/>
        <end position="150"/>
    </location>
</feature>